<evidence type="ECO:0000259" key="2">
    <source>
        <dbReference type="Pfam" id="PF24880"/>
    </source>
</evidence>
<evidence type="ECO:0000313" key="3">
    <source>
        <dbReference type="EMBL" id="KAA2374161.1"/>
    </source>
</evidence>
<gene>
    <name evidence="3" type="ORF">F2Y07_11375</name>
</gene>
<feature type="chain" id="PRO_5022930774" description="DUF7738 domain-containing protein" evidence="1">
    <location>
        <begin position="23"/>
        <end position="252"/>
    </location>
</feature>
<dbReference type="PROSITE" id="PS51257">
    <property type="entry name" value="PROKAR_LIPOPROTEIN"/>
    <property type="match status" value="1"/>
</dbReference>
<accession>A0A5B3GKR6</accession>
<dbReference type="RefSeq" id="WP_147344287.1">
    <property type="nucleotide sequence ID" value="NZ_CATVWL010000010.1"/>
</dbReference>
<proteinExistence type="predicted"/>
<dbReference type="Pfam" id="PF24880">
    <property type="entry name" value="DUF7738"/>
    <property type="match status" value="1"/>
</dbReference>
<dbReference type="AlphaFoldDB" id="A0A5B3GKR6"/>
<evidence type="ECO:0000256" key="1">
    <source>
        <dbReference type="SAM" id="SignalP"/>
    </source>
</evidence>
<organism evidence="3 4">
    <name type="scientific">Alistipes shahii</name>
    <dbReference type="NCBI Taxonomy" id="328814"/>
    <lineage>
        <taxon>Bacteria</taxon>
        <taxon>Pseudomonadati</taxon>
        <taxon>Bacteroidota</taxon>
        <taxon>Bacteroidia</taxon>
        <taxon>Bacteroidales</taxon>
        <taxon>Rikenellaceae</taxon>
        <taxon>Alistipes</taxon>
    </lineage>
</organism>
<sequence>MKIGTGFFGCLFCIVLFGCSHATERSYMDSGYTKEQLEAMGVNTEHLFVFTEERATYNGKVFSIDILIDSLIGVFGPCERIVYGEEYNKGYDHYLWDEIGFVALVSPEKKVMEVSLHWDCLPKVEEYDYNDSDPVPAKFFKGKMLLNGVPLDNTSDYAAYCNNKEVQERLREMARQNGIVKNFDKILYHYADNGSVLRYQFWTHKLYFFDYSAFEDTPFFSYRVKIATQTGSIHEFGMQYDIYTNPDFTDIF</sequence>
<protein>
    <recommendedName>
        <fullName evidence="2">DUF7738 domain-containing protein</fullName>
    </recommendedName>
</protein>
<reference evidence="3 4" key="1">
    <citation type="journal article" date="2019" name="Nat. Med.">
        <title>A library of human gut bacterial isolates paired with longitudinal multiomics data enables mechanistic microbiome research.</title>
        <authorList>
            <person name="Poyet M."/>
            <person name="Groussin M."/>
            <person name="Gibbons S.M."/>
            <person name="Avila-Pacheco J."/>
            <person name="Jiang X."/>
            <person name="Kearney S.M."/>
            <person name="Perrotta A.R."/>
            <person name="Berdy B."/>
            <person name="Zhao S."/>
            <person name="Lieberman T.D."/>
            <person name="Swanson P.K."/>
            <person name="Smith M."/>
            <person name="Roesemann S."/>
            <person name="Alexander J.E."/>
            <person name="Rich S.A."/>
            <person name="Livny J."/>
            <person name="Vlamakis H."/>
            <person name="Clish C."/>
            <person name="Bullock K."/>
            <person name="Deik A."/>
            <person name="Scott J."/>
            <person name="Pierce K.A."/>
            <person name="Xavier R.J."/>
            <person name="Alm E.J."/>
        </authorList>
    </citation>
    <scope>NUCLEOTIDE SEQUENCE [LARGE SCALE GENOMIC DNA]</scope>
    <source>
        <strain evidence="3 4">BIOML-A1</strain>
    </source>
</reference>
<name>A0A5B3GKR6_9BACT</name>
<dbReference type="EMBL" id="VVXJ01000027">
    <property type="protein sequence ID" value="KAA2374161.1"/>
    <property type="molecule type" value="Genomic_DNA"/>
</dbReference>
<comment type="caution">
    <text evidence="3">The sequence shown here is derived from an EMBL/GenBank/DDBJ whole genome shotgun (WGS) entry which is preliminary data.</text>
</comment>
<evidence type="ECO:0000313" key="4">
    <source>
        <dbReference type="Proteomes" id="UP000322658"/>
    </source>
</evidence>
<feature type="signal peptide" evidence="1">
    <location>
        <begin position="1"/>
        <end position="22"/>
    </location>
</feature>
<feature type="domain" description="DUF7738" evidence="2">
    <location>
        <begin position="50"/>
        <end position="157"/>
    </location>
</feature>
<dbReference type="InterPro" id="IPR056640">
    <property type="entry name" value="DUF7738"/>
</dbReference>
<dbReference type="Proteomes" id="UP000322658">
    <property type="component" value="Unassembled WGS sequence"/>
</dbReference>
<keyword evidence="1" id="KW-0732">Signal</keyword>